<keyword evidence="9" id="KW-1185">Reference proteome</keyword>
<evidence type="ECO:0000256" key="5">
    <source>
        <dbReference type="SAM" id="MobiDB-lite"/>
    </source>
</evidence>
<dbReference type="PROSITE" id="PS50918">
    <property type="entry name" value="WWE"/>
    <property type="match status" value="1"/>
</dbReference>
<dbReference type="GO" id="GO:0003950">
    <property type="term" value="F:NAD+ poly-ADP-ribosyltransferase activity"/>
    <property type="evidence" value="ECO:0007669"/>
    <property type="project" value="UniProtKB-UniRule"/>
</dbReference>
<comment type="similarity">
    <text evidence="3">Belongs to the ARTD/PARP family.</text>
</comment>
<sequence length="336" mass="39331">MRNSSATVVTLRRLSTVSYVHDPDDTTATLWTWYWMDEHGYWREYNLDHTGTDLQQALEDAFLRKSPGGIHFRIAYGDYKINFSPESDMRQENVRYGTKRKVRRRPSKFVTGNDIKLLKRPESMLSAEQTKAKDSHLPSNWSSIPSETQYKRVSLSCLSEEFKDVEKLFRKSMKRSVEILKIERVQNPFMWEKYQSRMKENMLASKKTINEKRLFHGTSPGAVGSICKQNFDWRLHGKNATKYGEGSYFALNSWKSDTYATRNNKLSKFMFVAKVLVGSYTVGQSSYRRPPRKDPRNPESDLYDSCVDDTSSPSIFVLFDTDQFYPEYIIEYYVLQ</sequence>
<dbReference type="GO" id="GO:0005634">
    <property type="term" value="C:nucleus"/>
    <property type="evidence" value="ECO:0007669"/>
    <property type="project" value="UniProtKB-SubCell"/>
</dbReference>
<dbReference type="Pfam" id="PF02825">
    <property type="entry name" value="WWE"/>
    <property type="match status" value="1"/>
</dbReference>
<dbReference type="AlphaFoldDB" id="A0AAD9Q6L1"/>
<name>A0AAD9Q6L1_ACRCE</name>
<accession>A0AAD9Q6L1</accession>
<dbReference type="Gene3D" id="3.90.228.10">
    <property type="match status" value="1"/>
</dbReference>
<dbReference type="Pfam" id="PF00644">
    <property type="entry name" value="PARP"/>
    <property type="match status" value="1"/>
</dbReference>
<dbReference type="CDD" id="cd01439">
    <property type="entry name" value="TCCD_inducible_PARP_like"/>
    <property type="match status" value="1"/>
</dbReference>
<keyword evidence="2" id="KW-0539">Nucleus</keyword>
<dbReference type="GO" id="GO:1990404">
    <property type="term" value="F:NAD+-protein mono-ADP-ribosyltransferase activity"/>
    <property type="evidence" value="ECO:0007669"/>
    <property type="project" value="TreeGrafter"/>
</dbReference>
<dbReference type="InterPro" id="IPR012317">
    <property type="entry name" value="Poly(ADP-ribose)pol_cat_dom"/>
</dbReference>
<dbReference type="Proteomes" id="UP001249851">
    <property type="component" value="Unassembled WGS sequence"/>
</dbReference>
<evidence type="ECO:0000259" key="7">
    <source>
        <dbReference type="PROSITE" id="PS51059"/>
    </source>
</evidence>
<evidence type="ECO:0000313" key="9">
    <source>
        <dbReference type="Proteomes" id="UP001249851"/>
    </source>
</evidence>
<dbReference type="PROSITE" id="PS51059">
    <property type="entry name" value="PARP_CATALYTIC"/>
    <property type="match status" value="1"/>
</dbReference>
<evidence type="ECO:0000259" key="6">
    <source>
        <dbReference type="PROSITE" id="PS50918"/>
    </source>
</evidence>
<proteinExistence type="inferred from homology"/>
<dbReference type="InterPro" id="IPR004170">
    <property type="entry name" value="WWE_dom"/>
</dbReference>
<organism evidence="8 9">
    <name type="scientific">Acropora cervicornis</name>
    <name type="common">Staghorn coral</name>
    <dbReference type="NCBI Taxonomy" id="6130"/>
    <lineage>
        <taxon>Eukaryota</taxon>
        <taxon>Metazoa</taxon>
        <taxon>Cnidaria</taxon>
        <taxon>Anthozoa</taxon>
        <taxon>Hexacorallia</taxon>
        <taxon>Scleractinia</taxon>
        <taxon>Astrocoeniina</taxon>
        <taxon>Acroporidae</taxon>
        <taxon>Acropora</taxon>
    </lineage>
</organism>
<gene>
    <name evidence="8" type="ORF">P5673_022933</name>
</gene>
<dbReference type="SUPFAM" id="SSF56399">
    <property type="entry name" value="ADP-ribosylation"/>
    <property type="match status" value="1"/>
</dbReference>
<feature type="domain" description="WWE" evidence="6">
    <location>
        <begin position="19"/>
        <end position="104"/>
    </location>
</feature>
<feature type="domain" description="PARP catalytic" evidence="7">
    <location>
        <begin position="135"/>
        <end position="336"/>
    </location>
</feature>
<dbReference type="PANTHER" id="PTHR45740:SF2">
    <property type="entry name" value="POLY [ADP-RIBOSE] POLYMERASE"/>
    <property type="match status" value="1"/>
</dbReference>
<reference evidence="8" key="2">
    <citation type="journal article" date="2023" name="Science">
        <title>Genomic signatures of disease resistance in endangered staghorn corals.</title>
        <authorList>
            <person name="Vollmer S.V."/>
            <person name="Selwyn J.D."/>
            <person name="Despard B.A."/>
            <person name="Roesel C.L."/>
        </authorList>
    </citation>
    <scope>NUCLEOTIDE SEQUENCE</scope>
    <source>
        <strain evidence="8">K2</strain>
    </source>
</reference>
<comment type="subcellular location">
    <subcellularLocation>
        <location evidence="1">Nucleus</location>
    </subcellularLocation>
</comment>
<dbReference type="EMBL" id="JARQWQ010000063">
    <property type="protein sequence ID" value="KAK2555306.1"/>
    <property type="molecule type" value="Genomic_DNA"/>
</dbReference>
<keyword evidence="4" id="KW-0808">Transferase</keyword>
<dbReference type="SUPFAM" id="SSF117839">
    <property type="entry name" value="WWE domain"/>
    <property type="match status" value="1"/>
</dbReference>
<keyword evidence="4" id="KW-0520">NAD</keyword>
<evidence type="ECO:0000256" key="4">
    <source>
        <dbReference type="RuleBase" id="RU362114"/>
    </source>
</evidence>
<evidence type="ECO:0000256" key="1">
    <source>
        <dbReference type="ARBA" id="ARBA00004123"/>
    </source>
</evidence>
<feature type="region of interest" description="Disordered" evidence="5">
    <location>
        <begin position="284"/>
        <end position="303"/>
    </location>
</feature>
<comment type="caution">
    <text evidence="8">The sequence shown here is derived from an EMBL/GenBank/DDBJ whole genome shotgun (WGS) entry which is preliminary data.</text>
</comment>
<dbReference type="InterPro" id="IPR051712">
    <property type="entry name" value="ARTD-AVP"/>
</dbReference>
<dbReference type="InterPro" id="IPR037197">
    <property type="entry name" value="WWE_dom_sf"/>
</dbReference>
<dbReference type="Gene3D" id="3.30.720.50">
    <property type="match status" value="1"/>
</dbReference>
<keyword evidence="4" id="KW-0328">Glycosyltransferase</keyword>
<reference evidence="8" key="1">
    <citation type="journal article" date="2023" name="G3 (Bethesda)">
        <title>Whole genome assembly and annotation of the endangered Caribbean coral Acropora cervicornis.</title>
        <authorList>
            <person name="Selwyn J.D."/>
            <person name="Vollmer S.V."/>
        </authorList>
    </citation>
    <scope>NUCLEOTIDE SEQUENCE</scope>
    <source>
        <strain evidence="8">K2</strain>
    </source>
</reference>
<dbReference type="PANTHER" id="PTHR45740">
    <property type="entry name" value="POLY [ADP-RIBOSE] POLYMERASE"/>
    <property type="match status" value="1"/>
</dbReference>
<evidence type="ECO:0000313" key="8">
    <source>
        <dbReference type="EMBL" id="KAK2555306.1"/>
    </source>
</evidence>
<evidence type="ECO:0000256" key="3">
    <source>
        <dbReference type="ARBA" id="ARBA00024347"/>
    </source>
</evidence>
<dbReference type="EC" id="2.4.2.-" evidence="4"/>
<protein>
    <recommendedName>
        <fullName evidence="4">Poly [ADP-ribose] polymerase</fullName>
        <shortName evidence="4">PARP</shortName>
        <ecNumber evidence="4">2.4.2.-</ecNumber>
    </recommendedName>
</protein>
<evidence type="ECO:0000256" key="2">
    <source>
        <dbReference type="ARBA" id="ARBA00023242"/>
    </source>
</evidence>